<gene>
    <name evidence="2" type="ORF">A1332_03795</name>
</gene>
<sequence length="267" mass="29801">MNTYRWNAQDYAQNSHVQQQWAKEMMAVLRLTGSESVLDLGCGDGKITAEIAGIVDRGAVVGIDNAEAMIALAKHRYPEQQHPNLSFRVMDAGNLRFAECFDVVFSNAVLHWLKQHQPVIDGLYRSLKTGGKILLRMGGQGDAAGMRAAIDRVKDSAPWSRCFIGFEFPYTFPGVDEYRVMLEVAGFSVKRLELVAKDMTHEGRAGLTGRVRTTWLPYTQRLLEDLRESFIEAVCSSYLDQVPLSVDGKAHVAMVLLEVEAEKSAKF</sequence>
<protein>
    <submittedName>
        <fullName evidence="2">SAM-dependent methyltransferase</fullName>
    </submittedName>
</protein>
<dbReference type="SUPFAM" id="SSF53335">
    <property type="entry name" value="S-adenosyl-L-methionine-dependent methyltransferases"/>
    <property type="match status" value="1"/>
</dbReference>
<evidence type="ECO:0000313" key="3">
    <source>
        <dbReference type="Proteomes" id="UP000078090"/>
    </source>
</evidence>
<keyword evidence="2" id="KW-0808">Transferase</keyword>
<dbReference type="GO" id="GO:0030798">
    <property type="term" value="F:trans-aconitate 2-methyltransferase activity"/>
    <property type="evidence" value="ECO:0007669"/>
    <property type="project" value="InterPro"/>
</dbReference>
<dbReference type="EMBL" id="LUUG01000093">
    <property type="protein sequence ID" value="OAI01177.1"/>
    <property type="molecule type" value="Genomic_DNA"/>
</dbReference>
<dbReference type="GO" id="GO:0032259">
    <property type="term" value="P:methylation"/>
    <property type="evidence" value="ECO:0007669"/>
    <property type="project" value="UniProtKB-KW"/>
</dbReference>
<dbReference type="OrthoDB" id="9760689at2"/>
<dbReference type="PANTHER" id="PTHR43861">
    <property type="entry name" value="TRANS-ACONITATE 2-METHYLTRANSFERASE-RELATED"/>
    <property type="match status" value="1"/>
</dbReference>
<dbReference type="Gene3D" id="3.40.50.150">
    <property type="entry name" value="Vaccinia Virus protein VP39"/>
    <property type="match status" value="1"/>
</dbReference>
<comment type="caution">
    <text evidence="2">The sequence shown here is derived from an EMBL/GenBank/DDBJ whole genome shotgun (WGS) entry which is preliminary data.</text>
</comment>
<dbReference type="InterPro" id="IPR013216">
    <property type="entry name" value="Methyltransf_11"/>
</dbReference>
<evidence type="ECO:0000259" key="1">
    <source>
        <dbReference type="Pfam" id="PF08241"/>
    </source>
</evidence>
<dbReference type="CDD" id="cd02440">
    <property type="entry name" value="AdoMet_MTases"/>
    <property type="match status" value="1"/>
</dbReference>
<dbReference type="InterPro" id="IPR023149">
    <property type="entry name" value="Trans_acon_MeTrfase_C"/>
</dbReference>
<feature type="domain" description="Methyltransferase type 11" evidence="1">
    <location>
        <begin position="38"/>
        <end position="134"/>
    </location>
</feature>
<dbReference type="AlphaFoldDB" id="A0A177M628"/>
<organism evidence="2 3">
    <name type="scientific">Methylomonas methanica</name>
    <dbReference type="NCBI Taxonomy" id="421"/>
    <lineage>
        <taxon>Bacteria</taxon>
        <taxon>Pseudomonadati</taxon>
        <taxon>Pseudomonadota</taxon>
        <taxon>Gammaproteobacteria</taxon>
        <taxon>Methylococcales</taxon>
        <taxon>Methylococcaceae</taxon>
        <taxon>Methylomonas</taxon>
    </lineage>
</organism>
<dbReference type="Gene3D" id="1.10.150.290">
    <property type="entry name" value="S-adenosyl-L-methionine-dependent methyltransferases"/>
    <property type="match status" value="1"/>
</dbReference>
<accession>A0A177M628</accession>
<dbReference type="Proteomes" id="UP000078090">
    <property type="component" value="Unassembled WGS sequence"/>
</dbReference>
<proteinExistence type="predicted"/>
<name>A0A177M628_METMH</name>
<dbReference type="PANTHER" id="PTHR43861:SF1">
    <property type="entry name" value="TRANS-ACONITATE 2-METHYLTRANSFERASE"/>
    <property type="match status" value="1"/>
</dbReference>
<dbReference type="Pfam" id="PF08241">
    <property type="entry name" value="Methyltransf_11"/>
    <property type="match status" value="1"/>
</dbReference>
<reference evidence="2 3" key="1">
    <citation type="submission" date="2016-03" db="EMBL/GenBank/DDBJ databases">
        <authorList>
            <person name="Ploux O."/>
        </authorList>
    </citation>
    <scope>NUCLEOTIDE SEQUENCE [LARGE SCALE GENOMIC DNA]</scope>
    <source>
        <strain evidence="2 3">R-45363</strain>
    </source>
</reference>
<dbReference type="InterPro" id="IPR029063">
    <property type="entry name" value="SAM-dependent_MTases_sf"/>
</dbReference>
<keyword evidence="2" id="KW-0489">Methyltransferase</keyword>
<evidence type="ECO:0000313" key="2">
    <source>
        <dbReference type="EMBL" id="OAI01177.1"/>
    </source>
</evidence>
<dbReference type="RefSeq" id="WP_082879758.1">
    <property type="nucleotide sequence ID" value="NZ_LUUG01000093.1"/>
</dbReference>